<comment type="caution">
    <text evidence="1">The sequence shown here is derived from an EMBL/GenBank/DDBJ whole genome shotgun (WGS) entry which is preliminary data.</text>
</comment>
<evidence type="ECO:0000313" key="2">
    <source>
        <dbReference type="Proteomes" id="UP001202328"/>
    </source>
</evidence>
<dbReference type="Proteomes" id="UP001202328">
    <property type="component" value="Unassembled WGS sequence"/>
</dbReference>
<name>A0AAD4XEW2_9MAGN</name>
<organism evidence="1 2">
    <name type="scientific">Papaver atlanticum</name>
    <dbReference type="NCBI Taxonomy" id="357466"/>
    <lineage>
        <taxon>Eukaryota</taxon>
        <taxon>Viridiplantae</taxon>
        <taxon>Streptophyta</taxon>
        <taxon>Embryophyta</taxon>
        <taxon>Tracheophyta</taxon>
        <taxon>Spermatophyta</taxon>
        <taxon>Magnoliopsida</taxon>
        <taxon>Ranunculales</taxon>
        <taxon>Papaveraceae</taxon>
        <taxon>Papaveroideae</taxon>
        <taxon>Papaver</taxon>
    </lineage>
</organism>
<proteinExistence type="predicted"/>
<dbReference type="EMBL" id="JAJJMB010010184">
    <property type="protein sequence ID" value="KAI3910506.1"/>
    <property type="molecule type" value="Genomic_DNA"/>
</dbReference>
<dbReference type="AlphaFoldDB" id="A0AAD4XEW2"/>
<sequence>MIIVHRIPHYEKNVKGLVLARALITEPQGFKGSSSQERCQQVHNMKPLVDLNLTTKIGMKKKTKLYALN</sequence>
<gene>
    <name evidence="1" type="ORF">MKW98_027788</name>
</gene>
<accession>A0AAD4XEW2</accession>
<reference evidence="1" key="1">
    <citation type="submission" date="2022-04" db="EMBL/GenBank/DDBJ databases">
        <title>A functionally conserved STORR gene fusion in Papaver species that diverged 16.8 million years ago.</title>
        <authorList>
            <person name="Catania T."/>
        </authorList>
    </citation>
    <scope>NUCLEOTIDE SEQUENCE</scope>
    <source>
        <strain evidence="1">S-188037</strain>
    </source>
</reference>
<keyword evidence="2" id="KW-1185">Reference proteome</keyword>
<evidence type="ECO:0000313" key="1">
    <source>
        <dbReference type="EMBL" id="KAI3910506.1"/>
    </source>
</evidence>
<protein>
    <submittedName>
        <fullName evidence="1">Uncharacterized protein</fullName>
    </submittedName>
</protein>